<evidence type="ECO:0000256" key="4">
    <source>
        <dbReference type="ARBA" id="ARBA00023128"/>
    </source>
</evidence>
<keyword evidence="1 6" id="KW-1134">Transmembrane beta strand</keyword>
<dbReference type="Proteomes" id="UP000054454">
    <property type="component" value="Unassembled WGS sequence"/>
</dbReference>
<sequence length="385" mass="44124">MIEYKEYITRLFFENTCWNSDNLYSYLCESSKNILDFHVSKGLNFSISSSPSDNFGLTYCLSLFPGLNGSIGYIVSSFPFEGPKNSHTIPIHRICQVYHQIQEYKDPRKGWNQKKDSGGKDYLFYGRMYFPELLLEGLYAKKISPTKQFILSYFNNPERNDGMSLTAQFQHNTSKWSTEYTYSTDDSMFGFRGLWNFGEVPKRISINEKQNEESVSLSNNGQLSIGTEVYYGIFHKIGGLSTALRFTTLPSYIKNPFTMTLTLNPVMGHISTAYSIKAGNDFSLSSRFNFNIFSYESTLDLGFELWKRSQLPESSLSQIPLSSDLAVPLNPRTNIIKLSTGSRKNIKILWEWRYKGLLCSFGAIFDLNSHLSILKSFGFEFQCFS</sequence>
<evidence type="ECO:0000256" key="2">
    <source>
        <dbReference type="ARBA" id="ARBA00022692"/>
    </source>
</evidence>
<evidence type="ECO:0000313" key="8">
    <source>
        <dbReference type="Proteomes" id="UP000054454"/>
    </source>
</evidence>
<protein>
    <recommendedName>
        <fullName evidence="6">Mitochondrial distribution and morphology protein 10</fullName>
    </recommendedName>
    <alternativeName>
        <fullName evidence="6">Mitochondrial inheritance component MDM10</fullName>
    </alternativeName>
</protein>
<comment type="subunit">
    <text evidence="6">Component of the ER-mitochondria encounter structure (ERMES) or MDM complex, composed of MMM1, MDM10, MDM12 and MDM34. Associates with the mitochondrial outer membrane sorting assembly machinery SAM(core) complex.</text>
</comment>
<dbReference type="Pfam" id="PF12519">
    <property type="entry name" value="MDM10"/>
    <property type="match status" value="1"/>
</dbReference>
<keyword evidence="3 6" id="KW-1000">Mitochondrion outer membrane</keyword>
<dbReference type="OrthoDB" id="2103793at2759"/>
<dbReference type="InterPro" id="IPR027539">
    <property type="entry name" value="Mdm10"/>
</dbReference>
<dbReference type="GO" id="GO:0001401">
    <property type="term" value="C:SAM complex"/>
    <property type="evidence" value="ECO:0007669"/>
    <property type="project" value="TreeGrafter"/>
</dbReference>
<dbReference type="GO" id="GO:0032865">
    <property type="term" value="C:ERMES complex"/>
    <property type="evidence" value="ECO:0007669"/>
    <property type="project" value="UniProtKB-UniRule"/>
</dbReference>
<evidence type="ECO:0000256" key="3">
    <source>
        <dbReference type="ARBA" id="ARBA00022787"/>
    </source>
</evidence>
<dbReference type="PANTHER" id="PTHR28035:SF1">
    <property type="entry name" value="MITOCHONDRIAL DISTRIBUTION AND MORPHOLOGY PROTEIN 10"/>
    <property type="match status" value="1"/>
</dbReference>
<keyword evidence="5 6" id="KW-0472">Membrane</keyword>
<organism evidence="7 8">
    <name type="scientific">Pneumocystis carinii (strain B80)</name>
    <name type="common">Rat pneumocystis pneumonia agent</name>
    <name type="synonym">Pneumocystis carinii f. sp. carinii</name>
    <dbReference type="NCBI Taxonomy" id="1408658"/>
    <lineage>
        <taxon>Eukaryota</taxon>
        <taxon>Fungi</taxon>
        <taxon>Dikarya</taxon>
        <taxon>Ascomycota</taxon>
        <taxon>Taphrinomycotina</taxon>
        <taxon>Pneumocystomycetes</taxon>
        <taxon>Pneumocystaceae</taxon>
        <taxon>Pneumocystis</taxon>
    </lineage>
</organism>
<dbReference type="GO" id="GO:0070096">
    <property type="term" value="P:mitochondrial outer membrane translocase complex assembly"/>
    <property type="evidence" value="ECO:0007669"/>
    <property type="project" value="UniProtKB-UniRule"/>
</dbReference>
<dbReference type="EMBL" id="LFVZ01000004">
    <property type="protein sequence ID" value="KTW29693.1"/>
    <property type="molecule type" value="Genomic_DNA"/>
</dbReference>
<evidence type="ECO:0000256" key="5">
    <source>
        <dbReference type="ARBA" id="ARBA00023136"/>
    </source>
</evidence>
<dbReference type="RefSeq" id="XP_018226680.1">
    <property type="nucleotide sequence ID" value="XM_018369497.1"/>
</dbReference>
<keyword evidence="4 6" id="KW-0496">Mitochondrion</keyword>
<dbReference type="GeneID" id="28935699"/>
<comment type="caution">
    <text evidence="7">The sequence shown here is derived from an EMBL/GenBank/DDBJ whole genome shotgun (WGS) entry which is preliminary data.</text>
</comment>
<dbReference type="GO" id="GO:0015914">
    <property type="term" value="P:phospholipid transport"/>
    <property type="evidence" value="ECO:0007669"/>
    <property type="project" value="TreeGrafter"/>
</dbReference>
<dbReference type="PANTHER" id="PTHR28035">
    <property type="entry name" value="MITOCHONDRIAL DISTRIBUTION AND MORPHOLOGY PROTEIN 10"/>
    <property type="match status" value="1"/>
</dbReference>
<reference evidence="8" key="1">
    <citation type="journal article" date="2016" name="Nat. Commun.">
        <title>Genome analysis of three Pneumocystis species reveals adaptation mechanisms to life exclusively in mammalian hosts.</title>
        <authorList>
            <person name="Ma L."/>
            <person name="Chen Z."/>
            <person name="Huang D.W."/>
            <person name="Kutty G."/>
            <person name="Ishihara M."/>
            <person name="Wang H."/>
            <person name="Abouelleil A."/>
            <person name="Bishop L."/>
            <person name="Davey E."/>
            <person name="Deng R."/>
            <person name="Deng X."/>
            <person name="Fan L."/>
            <person name="Fantoni G."/>
            <person name="Fitzgerald M."/>
            <person name="Gogineni E."/>
            <person name="Goldberg J.M."/>
            <person name="Handley G."/>
            <person name="Hu X."/>
            <person name="Huber C."/>
            <person name="Jiao X."/>
            <person name="Jones K."/>
            <person name="Levin J.Z."/>
            <person name="Liu Y."/>
            <person name="Macdonald P."/>
            <person name="Melnikov A."/>
            <person name="Raley C."/>
            <person name="Sassi M."/>
            <person name="Sherman B.T."/>
            <person name="Song X."/>
            <person name="Sykes S."/>
            <person name="Tran B."/>
            <person name="Walsh L."/>
            <person name="Xia Y."/>
            <person name="Yang J."/>
            <person name="Young S."/>
            <person name="Zeng Q."/>
            <person name="Zheng X."/>
            <person name="Stephens R."/>
            <person name="Nusbaum C."/>
            <person name="Birren B.W."/>
            <person name="Azadi P."/>
            <person name="Lempicki R.A."/>
            <person name="Cuomo C.A."/>
            <person name="Kovacs J.A."/>
        </authorList>
    </citation>
    <scope>NUCLEOTIDE SEQUENCE [LARGE SCALE GENOMIC DNA]</scope>
    <source>
        <strain evidence="8">B80</strain>
    </source>
</reference>
<comment type="subcellular location">
    <subcellularLocation>
        <location evidence="6">Mitochondrion outer membrane</location>
        <topology evidence="6">Multi-pass membrane protein</topology>
    </subcellularLocation>
    <text evidence="6">The ERMES/MDM complex localizes to a few discrete foci (around 10 per single cell), that represent mitochondria-endoplasmic reticulum junctions. These foci are often found next to mtDNA nucleoids.</text>
</comment>
<comment type="function">
    <text evidence="6">Component of the ERMES/MDM complex, which serves as a molecular tether to connect the endoplasmic reticulum and mitochondria. Components of this complex are involved in the control of mitochondrial shape and protein biogenesis and may function in phospholipid exchange. MDM10 is involved in the late assembly steps of the general translocase of the mitochondrial outer membrane (TOM complex). Functions in the TOM40-specific route of the assembly of outer membrane beta-barrel proteins, including the association of TOM40 with the receptor TOM22 and small TOM proteins. Can associate with the SAM(core) complex as well as the MDM12-MMM1 complex, both involved in late steps of the major beta-barrel assembly pathway, that is responsible for biogenesis of all outer membrane beta-barrel proteins. May act as a switch that shuttles between both complexes and channels precursor proteins into the TOM40-specific pathway. Plays a role in mitochondrial morphology and in the inheritance of mitochondria.</text>
</comment>
<evidence type="ECO:0000313" key="7">
    <source>
        <dbReference type="EMBL" id="KTW29693.1"/>
    </source>
</evidence>
<dbReference type="GO" id="GO:0051654">
    <property type="term" value="P:establishment of mitochondrion localization"/>
    <property type="evidence" value="ECO:0007669"/>
    <property type="project" value="TreeGrafter"/>
</dbReference>
<gene>
    <name evidence="6" type="primary">MDM10</name>
    <name evidence="7" type="ORF">T552_00901</name>
</gene>
<comment type="domain">
    <text evidence="6">Lacks alpha-helical transmembrane segments, suggesting that it resides in the membrane via beta-sheet conformations similar to those predicted for other outer membrane proteins and porin.</text>
</comment>
<keyword evidence="8" id="KW-1185">Reference proteome</keyword>
<dbReference type="HAMAP" id="MF_03102">
    <property type="entry name" value="Mdm10"/>
    <property type="match status" value="1"/>
</dbReference>
<accession>A0A0W4ZMT8</accession>
<evidence type="ECO:0000256" key="6">
    <source>
        <dbReference type="HAMAP-Rule" id="MF_03102"/>
    </source>
</evidence>
<evidence type="ECO:0000256" key="1">
    <source>
        <dbReference type="ARBA" id="ARBA00022452"/>
    </source>
</evidence>
<name>A0A0W4ZMT8_PNEC8</name>
<keyword evidence="2 6" id="KW-0812">Transmembrane</keyword>
<comment type="similarity">
    <text evidence="6">Belongs to the MDM10 family.</text>
</comment>
<dbReference type="VEuPathDB" id="FungiDB:T552_00901"/>
<dbReference type="GO" id="GO:1990456">
    <property type="term" value="P:mitochondrion-endoplasmic reticulum membrane tethering"/>
    <property type="evidence" value="ECO:0007669"/>
    <property type="project" value="UniProtKB-UniRule"/>
</dbReference>
<proteinExistence type="inferred from homology"/>
<dbReference type="AlphaFoldDB" id="A0A0W4ZMT8"/>
<dbReference type="GO" id="GO:0045040">
    <property type="term" value="P:protein insertion into mitochondrial outer membrane"/>
    <property type="evidence" value="ECO:0007669"/>
    <property type="project" value="UniProtKB-UniRule"/>
</dbReference>